<keyword evidence="5" id="KW-0805">Transcription regulation</keyword>
<organism evidence="9 10">
    <name type="scientific">Populus alba x Populus x berolinensis</name>
    <dbReference type="NCBI Taxonomy" id="444605"/>
    <lineage>
        <taxon>Eukaryota</taxon>
        <taxon>Viridiplantae</taxon>
        <taxon>Streptophyta</taxon>
        <taxon>Embryophyta</taxon>
        <taxon>Tracheophyta</taxon>
        <taxon>Spermatophyta</taxon>
        <taxon>Magnoliopsida</taxon>
        <taxon>eudicotyledons</taxon>
        <taxon>Gunneridae</taxon>
        <taxon>Pentapetalae</taxon>
        <taxon>rosids</taxon>
        <taxon>fabids</taxon>
        <taxon>Malpighiales</taxon>
        <taxon>Salicaceae</taxon>
        <taxon>Saliceae</taxon>
        <taxon>Populus</taxon>
    </lineage>
</organism>
<dbReference type="Proteomes" id="UP001164929">
    <property type="component" value="Chromosome 14"/>
</dbReference>
<keyword evidence="10" id="KW-1185">Reference proteome</keyword>
<feature type="compositionally biased region" description="Polar residues" evidence="6">
    <location>
        <begin position="165"/>
        <end position="189"/>
    </location>
</feature>
<name>A0AAD6Q025_9ROSI</name>
<dbReference type="GO" id="GO:0005524">
    <property type="term" value="F:ATP binding"/>
    <property type="evidence" value="ECO:0007669"/>
    <property type="project" value="UniProtKB-UniRule"/>
</dbReference>
<evidence type="ECO:0000256" key="1">
    <source>
        <dbReference type="ARBA" id="ARBA00004123"/>
    </source>
</evidence>
<keyword evidence="5" id="KW-0804">Transcription</keyword>
<dbReference type="PROSITE" id="PS51666">
    <property type="entry name" value="QLQ"/>
    <property type="match status" value="1"/>
</dbReference>
<evidence type="ECO:0000313" key="10">
    <source>
        <dbReference type="Proteomes" id="UP001164929"/>
    </source>
</evidence>
<comment type="caution">
    <text evidence="4">Lacks conserved residue(s) required for the propagation of feature annotation.</text>
</comment>
<dbReference type="GO" id="GO:0099402">
    <property type="term" value="P:plant organ development"/>
    <property type="evidence" value="ECO:0007669"/>
    <property type="project" value="UniProtKB-ARBA"/>
</dbReference>
<dbReference type="EMBL" id="JAQIZT010000014">
    <property type="protein sequence ID" value="KAJ6972158.1"/>
    <property type="molecule type" value="Genomic_DNA"/>
</dbReference>
<evidence type="ECO:0000259" key="7">
    <source>
        <dbReference type="PROSITE" id="PS51666"/>
    </source>
</evidence>
<reference evidence="9" key="1">
    <citation type="journal article" date="2023" name="Mol. Ecol. Resour.">
        <title>Chromosome-level genome assembly of a triploid poplar Populus alba 'Berolinensis'.</title>
        <authorList>
            <person name="Chen S."/>
            <person name="Yu Y."/>
            <person name="Wang X."/>
            <person name="Wang S."/>
            <person name="Zhang T."/>
            <person name="Zhou Y."/>
            <person name="He R."/>
            <person name="Meng N."/>
            <person name="Wang Y."/>
            <person name="Liu W."/>
            <person name="Liu Z."/>
            <person name="Liu J."/>
            <person name="Guo Q."/>
            <person name="Huang H."/>
            <person name="Sederoff R.R."/>
            <person name="Wang G."/>
            <person name="Qu G."/>
            <person name="Chen S."/>
        </authorList>
    </citation>
    <scope>NUCLEOTIDE SEQUENCE</scope>
    <source>
        <strain evidence="9">SC-2020</strain>
    </source>
</reference>
<dbReference type="PANTHER" id="PTHR31602">
    <property type="entry name" value="GROWTH-REGULATING FACTOR 5"/>
    <property type="match status" value="1"/>
</dbReference>
<dbReference type="AlphaFoldDB" id="A0AAD6Q025"/>
<protein>
    <recommendedName>
        <fullName evidence="5">Growth-regulating factor</fullName>
    </recommendedName>
</protein>
<comment type="similarity">
    <text evidence="2 5">Belongs to the GRF family.</text>
</comment>
<accession>A0AAD6Q025</accession>
<dbReference type="PANTHER" id="PTHR31602:SF81">
    <property type="entry name" value="GROWTH-REGULATING FACTOR 9"/>
    <property type="match status" value="1"/>
</dbReference>
<dbReference type="GO" id="GO:0006355">
    <property type="term" value="P:regulation of DNA-templated transcription"/>
    <property type="evidence" value="ECO:0007669"/>
    <property type="project" value="InterPro"/>
</dbReference>
<dbReference type="Pfam" id="PF08880">
    <property type="entry name" value="QLQ"/>
    <property type="match status" value="1"/>
</dbReference>
<evidence type="ECO:0000256" key="3">
    <source>
        <dbReference type="ARBA" id="ARBA00023242"/>
    </source>
</evidence>
<comment type="function">
    <text evidence="5">Transcription activator.</text>
</comment>
<dbReference type="GO" id="GO:0006351">
    <property type="term" value="P:DNA-templated transcription"/>
    <property type="evidence" value="ECO:0007669"/>
    <property type="project" value="UniProtKB-UniRule"/>
</dbReference>
<evidence type="ECO:0000256" key="6">
    <source>
        <dbReference type="SAM" id="MobiDB-lite"/>
    </source>
</evidence>
<gene>
    <name evidence="9" type="ORF">NC653_032669</name>
</gene>
<proteinExistence type="inferred from homology"/>
<dbReference type="InterPro" id="IPR014978">
    <property type="entry name" value="Gln-Leu-Gln_QLQ"/>
</dbReference>
<dbReference type="GO" id="GO:0005634">
    <property type="term" value="C:nucleus"/>
    <property type="evidence" value="ECO:0007669"/>
    <property type="project" value="UniProtKB-SubCell"/>
</dbReference>
<dbReference type="InterPro" id="IPR014977">
    <property type="entry name" value="WRC_dom"/>
</dbReference>
<dbReference type="InterPro" id="IPR031137">
    <property type="entry name" value="GRF"/>
</dbReference>
<feature type="domain" description="WRC" evidence="8">
    <location>
        <begin position="353"/>
        <end position="399"/>
    </location>
</feature>
<comment type="domain">
    <text evidence="5">The QLQ domain and WRC domain may be involved in protein-protein interaction and DNA-binding, respectively.</text>
</comment>
<feature type="domain" description="WRC" evidence="8">
    <location>
        <begin position="109"/>
        <end position="153"/>
    </location>
</feature>
<feature type="region of interest" description="Disordered" evidence="6">
    <location>
        <begin position="1"/>
        <end position="31"/>
    </location>
</feature>
<dbReference type="SMART" id="SM00951">
    <property type="entry name" value="QLQ"/>
    <property type="match status" value="1"/>
</dbReference>
<keyword evidence="3 5" id="KW-0539">Nucleus</keyword>
<evidence type="ECO:0000256" key="4">
    <source>
        <dbReference type="PROSITE-ProRule" id="PRU01002"/>
    </source>
</evidence>
<evidence type="ECO:0000313" key="9">
    <source>
        <dbReference type="EMBL" id="KAJ6972158.1"/>
    </source>
</evidence>
<evidence type="ECO:0000256" key="2">
    <source>
        <dbReference type="ARBA" id="ARBA00008122"/>
    </source>
</evidence>
<evidence type="ECO:0000256" key="5">
    <source>
        <dbReference type="RuleBase" id="RU367127"/>
    </source>
</evidence>
<feature type="region of interest" description="Disordered" evidence="6">
    <location>
        <begin position="136"/>
        <end position="196"/>
    </location>
</feature>
<dbReference type="PROSITE" id="PS51667">
    <property type="entry name" value="WRC"/>
    <property type="match status" value="2"/>
</dbReference>
<keyword evidence="5" id="KW-0010">Activator</keyword>
<feature type="domain" description="QLQ" evidence="7">
    <location>
        <begin position="37"/>
        <end position="72"/>
    </location>
</feature>
<dbReference type="Pfam" id="PF08879">
    <property type="entry name" value="WRC"/>
    <property type="match status" value="2"/>
</dbReference>
<comment type="subcellular location">
    <subcellularLocation>
        <location evidence="1 5">Nucleus</location>
    </subcellularLocation>
</comment>
<feature type="compositionally biased region" description="Basic residues" evidence="6">
    <location>
        <begin position="139"/>
        <end position="148"/>
    </location>
</feature>
<sequence>MEKRVSEESAPSMKLSLGIGAGDHGDDDQDDRHVFPQLTETQLHELKQQALIFQYIVAGLRVPPDLVVPIWHSVASSSLGSFSGADIYRQFPSFVGLSPQGFDYRQMMDPEPGRCRRTDGKKWRCSKDVVAGQKYCERHMHRGRQRSRKLVEASQTAAASEKPSAHNSSKNSDNPTTHSSNLAKVSSQIKAPPLDNTPTILTTCTTSCNSDIEITGMNLTTTANADRKNPFTTMTTSIVTGYKNTATMIASAVHADITATGNDYKSSINLKRHYIDDRNSNCSNSVTYKGIIDRNCSNKKIKNAGSNISQGLNFSPKSVLQVCFVLKIGFIRSLLLFSVQGCGASHIYMNDVELELGRCRRTDGKKWRCRRDVVANQKYCEMHMHRGSKQHLEASKPAAIPATIPFVPGNVHSYPTTNLPSKADCRSLNTDLCISIPTSQLIMTNDDTRTISNSSDTTISDTMEGYCNLLFLIVICPLVMFASSIFCDNLNGCEDSPRGAPGLVSTHAGSGNPKSPRGGDRARLLKKAEVMYEEVQSGRGVKVDLRSLNRVHAVTGSQLEPNSSFHRSRSPHLLLLKLGLITANAF</sequence>
<comment type="caution">
    <text evidence="9">The sequence shown here is derived from an EMBL/GenBank/DDBJ whole genome shotgun (WGS) entry which is preliminary data.</text>
</comment>
<evidence type="ECO:0000259" key="8">
    <source>
        <dbReference type="PROSITE" id="PS51667"/>
    </source>
</evidence>